<dbReference type="InterPro" id="IPR010667">
    <property type="entry name" value="Phage_T4_Gp19"/>
</dbReference>
<protein>
    <submittedName>
        <fullName evidence="1">Tail tube protein</fullName>
    </submittedName>
</protein>
<evidence type="ECO:0000313" key="1">
    <source>
        <dbReference type="EMBL" id="CAB5221927.1"/>
    </source>
</evidence>
<proteinExistence type="predicted"/>
<dbReference type="EMBL" id="LR798294">
    <property type="protein sequence ID" value="CAB5221927.1"/>
    <property type="molecule type" value="Genomic_DNA"/>
</dbReference>
<accession>A0A6J7WW11</accession>
<dbReference type="GO" id="GO:0005198">
    <property type="term" value="F:structural molecule activity"/>
    <property type="evidence" value="ECO:0007669"/>
    <property type="project" value="InterPro"/>
</dbReference>
<name>A0A6J7WW11_9CAUD</name>
<sequence>MTTFNVERFKSALTNGGARPNQFAVQLSFPTYVASQSLAVARAPFLVSVAELPGQTVNPAIVQYRGREVKFVGDRVYAPWTITVLNDAEMSIRTAFEQWMGGMEDYATKVGRLQPSEYQRDMQVFQLDRNGNALKSYNIVNAFPVDLSPVALDFGANDQVSSFTVTFQYQHFTTSNNPAGGIVNFGGIFNR</sequence>
<organism evidence="1">
    <name type="scientific">uncultured Caudovirales phage</name>
    <dbReference type="NCBI Taxonomy" id="2100421"/>
    <lineage>
        <taxon>Viruses</taxon>
        <taxon>Duplodnaviria</taxon>
        <taxon>Heunggongvirae</taxon>
        <taxon>Uroviricota</taxon>
        <taxon>Caudoviricetes</taxon>
        <taxon>Peduoviridae</taxon>
        <taxon>Maltschvirus</taxon>
        <taxon>Maltschvirus maltsch</taxon>
    </lineage>
</organism>
<dbReference type="Pfam" id="PF06841">
    <property type="entry name" value="Phage_T4_gp19"/>
    <property type="match status" value="1"/>
</dbReference>
<gene>
    <name evidence="1" type="ORF">UFOVP242_144</name>
</gene>
<reference evidence="1" key="1">
    <citation type="submission" date="2020-05" db="EMBL/GenBank/DDBJ databases">
        <authorList>
            <person name="Chiriac C."/>
            <person name="Salcher M."/>
            <person name="Ghai R."/>
            <person name="Kavagutti S V."/>
        </authorList>
    </citation>
    <scope>NUCLEOTIDE SEQUENCE</scope>
</reference>